<dbReference type="Pfam" id="PF13717">
    <property type="entry name" value="Zn_ribbon_4"/>
    <property type="match status" value="1"/>
</dbReference>
<dbReference type="Proteomes" id="UP000770889">
    <property type="component" value="Unassembled WGS sequence"/>
</dbReference>
<reference evidence="3 4" key="1">
    <citation type="submission" date="2021-05" db="EMBL/GenBank/DDBJ databases">
        <title>Genetic and Functional Diversity in Clade A Lucinid endosymbionts from the Bahamas.</title>
        <authorList>
            <person name="Giani N.M."/>
            <person name="Engel A.S."/>
            <person name="Campbell B.J."/>
        </authorList>
    </citation>
    <scope>NUCLEOTIDE SEQUENCE [LARGE SCALE GENOMIC DNA]</scope>
    <source>
        <strain evidence="3">LUC16012Gg_MoonRockCtena</strain>
    </source>
</reference>
<proteinExistence type="predicted"/>
<protein>
    <submittedName>
        <fullName evidence="3">Zinc-ribbon domain-containing protein</fullName>
    </submittedName>
</protein>
<evidence type="ECO:0000259" key="2">
    <source>
        <dbReference type="Pfam" id="PF13717"/>
    </source>
</evidence>
<feature type="compositionally biased region" description="Acidic residues" evidence="1">
    <location>
        <begin position="213"/>
        <end position="231"/>
    </location>
</feature>
<accession>A0A944M5H6</accession>
<organism evidence="3 4">
    <name type="scientific">Candidatus Thiodiazotropha taylori</name>
    <dbReference type="NCBI Taxonomy" id="2792791"/>
    <lineage>
        <taxon>Bacteria</taxon>
        <taxon>Pseudomonadati</taxon>
        <taxon>Pseudomonadota</taxon>
        <taxon>Gammaproteobacteria</taxon>
        <taxon>Chromatiales</taxon>
        <taxon>Sedimenticolaceae</taxon>
        <taxon>Candidatus Thiodiazotropha</taxon>
    </lineage>
</organism>
<comment type="caution">
    <text evidence="3">The sequence shown here is derived from an EMBL/GenBank/DDBJ whole genome shotgun (WGS) entry which is preliminary data.</text>
</comment>
<evidence type="ECO:0000256" key="1">
    <source>
        <dbReference type="SAM" id="MobiDB-lite"/>
    </source>
</evidence>
<dbReference type="AlphaFoldDB" id="A0A944M5H6"/>
<name>A0A944M5H6_9GAMM</name>
<dbReference type="NCBIfam" id="TIGR02098">
    <property type="entry name" value="MJ0042_CXXC"/>
    <property type="match status" value="1"/>
</dbReference>
<dbReference type="Pfam" id="PF11906">
    <property type="entry name" value="DUF3426"/>
    <property type="match status" value="1"/>
</dbReference>
<gene>
    <name evidence="3" type="ORF">KME65_01040</name>
</gene>
<feature type="compositionally biased region" description="Basic and acidic residues" evidence="1">
    <location>
        <begin position="190"/>
        <end position="200"/>
    </location>
</feature>
<evidence type="ECO:0000313" key="3">
    <source>
        <dbReference type="EMBL" id="MBT2987524.1"/>
    </source>
</evidence>
<dbReference type="InterPro" id="IPR011723">
    <property type="entry name" value="Znf/thioredoxin_put"/>
</dbReference>
<feature type="compositionally biased region" description="Polar residues" evidence="1">
    <location>
        <begin position="49"/>
        <end position="69"/>
    </location>
</feature>
<sequence length="422" mass="47246">MFTQCQHCLTIFRITPEQLKAADGKVRCCQCNNVFNALLSLMEAPTPFTNNDTIQGESHPALQNETPVGTDSAPASEETSSDEFVVESGLVSDSEVEKSLDALADDQQPIQRLSEESILETDEQNSEYDSQSQYLLEQDDGLETEPDYFAGGTESQMSELLDRDSASLLLEGRRDQNKLAEVISLEAVDKDLPDSDKTEAGSEASAQQGEQEPLTEETSPEQEPLAEETAPEQEPTPAAEVELQPQPPMDEVSRFTFEEEYETPQPNKYRRYWMLGALLLLLPLGGQIAWYSRDRLVNHEAGRDILQVLCAVAGCEVPIRRNTEQIIISERALAAHPEKEEVLSLKLEMVNAAAFQQPFPKLQLSLYNDIGKLIARRTFLPREYKSEPDRNQLMMPKLKAVQVELELLDPGSEVTGFKFDFL</sequence>
<dbReference type="EMBL" id="JAHHGM010000001">
    <property type="protein sequence ID" value="MBT2987524.1"/>
    <property type="molecule type" value="Genomic_DNA"/>
</dbReference>
<evidence type="ECO:0000313" key="4">
    <source>
        <dbReference type="Proteomes" id="UP000770889"/>
    </source>
</evidence>
<feature type="region of interest" description="Disordered" evidence="1">
    <location>
        <begin position="190"/>
        <end position="248"/>
    </location>
</feature>
<feature type="region of interest" description="Disordered" evidence="1">
    <location>
        <begin position="49"/>
        <end position="90"/>
    </location>
</feature>
<feature type="domain" description="Zinc finger/thioredoxin putative" evidence="2">
    <location>
        <begin position="1"/>
        <end position="36"/>
    </location>
</feature>
<dbReference type="InterPro" id="IPR021834">
    <property type="entry name" value="DUF3426"/>
</dbReference>